<feature type="transmembrane region" description="Helical" evidence="10">
    <location>
        <begin position="284"/>
        <end position="304"/>
    </location>
</feature>
<dbReference type="OMA" id="HIMENMR"/>
<comment type="similarity">
    <text evidence="10">Belongs to the insect chemoreceptor superfamily. Heteromeric odorant receptor channel (TC 1.A.69) family.</text>
</comment>
<evidence type="ECO:0000256" key="9">
    <source>
        <dbReference type="ARBA" id="ARBA00023224"/>
    </source>
</evidence>
<evidence type="ECO:0000256" key="7">
    <source>
        <dbReference type="ARBA" id="ARBA00023136"/>
    </source>
</evidence>
<evidence type="ECO:0000256" key="3">
    <source>
        <dbReference type="ARBA" id="ARBA00022606"/>
    </source>
</evidence>
<evidence type="ECO:0000256" key="1">
    <source>
        <dbReference type="ARBA" id="ARBA00004651"/>
    </source>
</evidence>
<dbReference type="GO" id="GO:0004984">
    <property type="term" value="F:olfactory receptor activity"/>
    <property type="evidence" value="ECO:0007669"/>
    <property type="project" value="InterPro"/>
</dbReference>
<dbReference type="PANTHER" id="PTHR21137:SF35">
    <property type="entry name" value="ODORANT RECEPTOR 19A-RELATED"/>
    <property type="match status" value="1"/>
</dbReference>
<evidence type="ECO:0000256" key="4">
    <source>
        <dbReference type="ARBA" id="ARBA00022692"/>
    </source>
</evidence>
<dbReference type="GO" id="GO:0007165">
    <property type="term" value="P:signal transduction"/>
    <property type="evidence" value="ECO:0007669"/>
    <property type="project" value="UniProtKB-KW"/>
</dbReference>
<sequence>MNQNEDKRAYELKNRLGFYIFIFRLAGVDTQPQSSWKLYNVYASVAFLCAYGSSVAIAADMFLTDDLQHIMENMRALLGSISAFWMQNYVRFRKDAILKLMGLTDSFTWDESPAKDCHTGKTSKGSLIPVIKNSVWKLCLFVIAFHGSYFTLQVSLGRRILSINSYYPFDWTVSPLYELVNITQFVAASVYVCTIFGFLGLYATFTCIACTQLEKLRANIYNIRQKHDTTEQDSGAETDQEEEGKVYTTQQMFCHMQKQLNDCIRHHQEILKFMWELEKTMNPMLVVQFVIILAGLCLSAFSLVTNMGDVLQMAQALLIYFGFMTEVCCICWFGDELTEEAESIRDAAWGCDWVGTPVTFQRCILFIIVAANKKFELTAGKIVGVSNNTMANIFNQTLSYLTFLIQAKDNID</sequence>
<keyword evidence="8 10" id="KW-0675">Receptor</keyword>
<keyword evidence="6 10" id="KW-1133">Transmembrane helix</keyword>
<name>A0A067QQH0_ZOONE</name>
<dbReference type="Pfam" id="PF02949">
    <property type="entry name" value="7tm_6"/>
    <property type="match status" value="1"/>
</dbReference>
<keyword evidence="9 10" id="KW-0807">Transducer</keyword>
<feature type="transmembrane region" description="Helical" evidence="10">
    <location>
        <begin position="134"/>
        <end position="152"/>
    </location>
</feature>
<evidence type="ECO:0000256" key="8">
    <source>
        <dbReference type="ARBA" id="ARBA00023170"/>
    </source>
</evidence>
<dbReference type="OrthoDB" id="6617147at2759"/>
<dbReference type="AlphaFoldDB" id="A0A067QQH0"/>
<dbReference type="EMBL" id="KK853567">
    <property type="protein sequence ID" value="KDR06656.1"/>
    <property type="molecule type" value="Genomic_DNA"/>
</dbReference>
<dbReference type="PANTHER" id="PTHR21137">
    <property type="entry name" value="ODORANT RECEPTOR"/>
    <property type="match status" value="1"/>
</dbReference>
<keyword evidence="3 10" id="KW-0716">Sensory transduction</keyword>
<dbReference type="FunCoup" id="A0A067QQH0">
    <property type="interactions" value="98"/>
</dbReference>
<dbReference type="Proteomes" id="UP000027135">
    <property type="component" value="Unassembled WGS sequence"/>
</dbReference>
<evidence type="ECO:0000256" key="10">
    <source>
        <dbReference type="RuleBase" id="RU351113"/>
    </source>
</evidence>
<keyword evidence="7 10" id="KW-0472">Membrane</keyword>
<comment type="caution">
    <text evidence="10">Lacks conserved residue(s) required for the propagation of feature annotation.</text>
</comment>
<reference evidence="11 12" key="1">
    <citation type="journal article" date="2014" name="Nat. Commun.">
        <title>Molecular traces of alternative social organization in a termite genome.</title>
        <authorList>
            <person name="Terrapon N."/>
            <person name="Li C."/>
            <person name="Robertson H.M."/>
            <person name="Ji L."/>
            <person name="Meng X."/>
            <person name="Booth W."/>
            <person name="Chen Z."/>
            <person name="Childers C.P."/>
            <person name="Glastad K.M."/>
            <person name="Gokhale K."/>
            <person name="Gowin J."/>
            <person name="Gronenberg W."/>
            <person name="Hermansen R.A."/>
            <person name="Hu H."/>
            <person name="Hunt B.G."/>
            <person name="Huylmans A.K."/>
            <person name="Khalil S.M."/>
            <person name="Mitchell R.D."/>
            <person name="Munoz-Torres M.C."/>
            <person name="Mustard J.A."/>
            <person name="Pan H."/>
            <person name="Reese J.T."/>
            <person name="Scharf M.E."/>
            <person name="Sun F."/>
            <person name="Vogel H."/>
            <person name="Xiao J."/>
            <person name="Yang W."/>
            <person name="Yang Z."/>
            <person name="Yang Z."/>
            <person name="Zhou J."/>
            <person name="Zhu J."/>
            <person name="Brent C.S."/>
            <person name="Elsik C.G."/>
            <person name="Goodisman M.A."/>
            <person name="Liberles D.A."/>
            <person name="Roe R.M."/>
            <person name="Vargo E.L."/>
            <person name="Vilcinskas A."/>
            <person name="Wang J."/>
            <person name="Bornberg-Bauer E."/>
            <person name="Korb J."/>
            <person name="Zhang G."/>
            <person name="Liebig J."/>
        </authorList>
    </citation>
    <scope>NUCLEOTIDE SEQUENCE [LARGE SCALE GENOMIC DNA]</scope>
    <source>
        <tissue evidence="11">Whole organism</tissue>
    </source>
</reference>
<evidence type="ECO:0000256" key="5">
    <source>
        <dbReference type="ARBA" id="ARBA00022725"/>
    </source>
</evidence>
<dbReference type="InParanoid" id="A0A067QQH0"/>
<protein>
    <recommendedName>
        <fullName evidence="10">Odorant receptor</fullName>
    </recommendedName>
</protein>
<gene>
    <name evidence="11" type="ORF">L798_03926</name>
</gene>
<feature type="transmembrane region" description="Helical" evidence="10">
    <location>
        <begin position="310"/>
        <end position="333"/>
    </location>
</feature>
<evidence type="ECO:0000313" key="12">
    <source>
        <dbReference type="Proteomes" id="UP000027135"/>
    </source>
</evidence>
<dbReference type="GO" id="GO:0005886">
    <property type="term" value="C:plasma membrane"/>
    <property type="evidence" value="ECO:0007669"/>
    <property type="project" value="UniProtKB-SubCell"/>
</dbReference>
<dbReference type="InterPro" id="IPR004117">
    <property type="entry name" value="7tm6_olfct_rcpt"/>
</dbReference>
<keyword evidence="5 10" id="KW-0552">Olfaction</keyword>
<accession>A0A067QQH0</accession>
<proteinExistence type="inferred from homology"/>
<evidence type="ECO:0000313" key="11">
    <source>
        <dbReference type="EMBL" id="KDR06656.1"/>
    </source>
</evidence>
<keyword evidence="12" id="KW-1185">Reference proteome</keyword>
<dbReference type="GO" id="GO:0005549">
    <property type="term" value="F:odorant binding"/>
    <property type="evidence" value="ECO:0007669"/>
    <property type="project" value="InterPro"/>
</dbReference>
<comment type="subcellular location">
    <subcellularLocation>
        <location evidence="1 10">Cell membrane</location>
        <topology evidence="1 10">Multi-pass membrane protein</topology>
    </subcellularLocation>
</comment>
<feature type="transmembrane region" description="Helical" evidence="10">
    <location>
        <begin position="41"/>
        <end position="63"/>
    </location>
</feature>
<keyword evidence="4 10" id="KW-0812">Transmembrane</keyword>
<keyword evidence="2" id="KW-1003">Cell membrane</keyword>
<organism evidence="11 12">
    <name type="scientific">Zootermopsis nevadensis</name>
    <name type="common">Dampwood termite</name>
    <dbReference type="NCBI Taxonomy" id="136037"/>
    <lineage>
        <taxon>Eukaryota</taxon>
        <taxon>Metazoa</taxon>
        <taxon>Ecdysozoa</taxon>
        <taxon>Arthropoda</taxon>
        <taxon>Hexapoda</taxon>
        <taxon>Insecta</taxon>
        <taxon>Pterygota</taxon>
        <taxon>Neoptera</taxon>
        <taxon>Polyneoptera</taxon>
        <taxon>Dictyoptera</taxon>
        <taxon>Blattodea</taxon>
        <taxon>Blattoidea</taxon>
        <taxon>Termitoidae</taxon>
        <taxon>Termopsidae</taxon>
        <taxon>Zootermopsis</taxon>
    </lineage>
</organism>
<dbReference type="eggNOG" id="ENOG502STYH">
    <property type="taxonomic scope" value="Eukaryota"/>
</dbReference>
<evidence type="ECO:0000256" key="2">
    <source>
        <dbReference type="ARBA" id="ARBA00022475"/>
    </source>
</evidence>
<feature type="transmembrane region" description="Helical" evidence="10">
    <location>
        <begin position="185"/>
        <end position="210"/>
    </location>
</feature>
<evidence type="ECO:0000256" key="6">
    <source>
        <dbReference type="ARBA" id="ARBA00022989"/>
    </source>
</evidence>